<dbReference type="Proteomes" id="UP000549394">
    <property type="component" value="Unassembled WGS sequence"/>
</dbReference>
<dbReference type="OrthoDB" id="26371at2759"/>
<comment type="caution">
    <text evidence="6">The sequence shown here is derived from an EMBL/GenBank/DDBJ whole genome shotgun (WGS) entry which is preliminary data.</text>
</comment>
<dbReference type="InterPro" id="IPR035969">
    <property type="entry name" value="Rab-GAP_TBC_sf"/>
</dbReference>
<dbReference type="FunFam" id="1.10.8.270:FF:000004">
    <property type="entry name" value="TBC1 domain family, member 22B"/>
    <property type="match status" value="1"/>
</dbReference>
<dbReference type="GO" id="GO:0071889">
    <property type="term" value="F:14-3-3 protein binding"/>
    <property type="evidence" value="ECO:0007669"/>
    <property type="project" value="UniProtKB-ARBA"/>
</dbReference>
<dbReference type="FunFam" id="1.10.472.80:FF:000001">
    <property type="entry name" value="TBC1 domain family member 22B"/>
    <property type="match status" value="1"/>
</dbReference>
<evidence type="ECO:0000256" key="4">
    <source>
        <dbReference type="SAM" id="MobiDB-lite"/>
    </source>
</evidence>
<name>A0A7I8VDW7_9ANNE</name>
<feature type="region of interest" description="Disordered" evidence="4">
    <location>
        <begin position="112"/>
        <end position="148"/>
    </location>
</feature>
<dbReference type="GO" id="GO:0005096">
    <property type="term" value="F:GTPase activator activity"/>
    <property type="evidence" value="ECO:0007669"/>
    <property type="project" value="UniProtKB-KW"/>
</dbReference>
<gene>
    <name evidence="6" type="ORF">DGYR_LOCUS3283</name>
</gene>
<dbReference type="PROSITE" id="PS50086">
    <property type="entry name" value="TBC_RABGAP"/>
    <property type="match status" value="1"/>
</dbReference>
<evidence type="ECO:0000259" key="5">
    <source>
        <dbReference type="PROSITE" id="PS50086"/>
    </source>
</evidence>
<evidence type="ECO:0000313" key="6">
    <source>
        <dbReference type="EMBL" id="CAD5114443.1"/>
    </source>
</evidence>
<organism evidence="6 7">
    <name type="scientific">Dimorphilus gyrociliatus</name>
    <dbReference type="NCBI Taxonomy" id="2664684"/>
    <lineage>
        <taxon>Eukaryota</taxon>
        <taxon>Metazoa</taxon>
        <taxon>Spiralia</taxon>
        <taxon>Lophotrochozoa</taxon>
        <taxon>Annelida</taxon>
        <taxon>Polychaeta</taxon>
        <taxon>Polychaeta incertae sedis</taxon>
        <taxon>Dinophilidae</taxon>
        <taxon>Dimorphilus</taxon>
    </lineage>
</organism>
<sequence>MTSDLSSADLSKASFWKSTTAKVPGRMEPIKPVFGAKHPPWGAKKPVSIPSTPSRKGTKKRNDSRHSSDDSFENYELKTNDAWDMNEDDLMLNLNMKDVKETADKVLYNHSKESKSQIASNRHQTGPGLGKRLESPNVQQVTRTTPRNDERQWQRLDKFERLICAANVDLEKLREESWQGVPPEYRSIVWKILCGYLPPALDRRNATLKRKRQEYYTTIEHYYKQRLQSEHQDTFRQIHIDIPRMSPLIPIFQQKDVQEVFERILFIWAIRNPASGYVQGINDLLIPYFIVFASDHIKETVDISTCTISEHLNSKQFDEVEADSYWCFKTLLDGIQDNYTFAQPGIQNKVTCLKNLISRVDDKLHEHLEKENVDFLQFSFRWMNNLLIREVPISCCLRIWDTYLAESNGFANFHVYVCAALLLRFSSDLKREKDFQGILLFLQNLPTRQWTNDQIKELLARAYSLQYTFNDAPKHLIASALIKEKTIMSCGEDIEARPGTFFFSQRYAKSSAAEITKRKRIPVEELPGELRFSNLNPRLAAYLSHKEANLSAEDAEKVGDINLVVNQLRHQLDSTLTNDEDSQRFLMNEAIIQAPSILAQLSKLLSAIRAPIKVPKGLEYQLESGYDELTVVVHFVKREWQLTENREKWAKDHPNFAPTQGIKIDLETETDNPAASSKLTPKSTPREYKPSKPQTLADIAESSSLSSTKSPRTNNSTSKRHLGPPTAGRRVKQRSDSVRSATSKTNMSIDQLSMNYGYRIPTMTFSLANKHECAENGWVLEVTSEPGEEEKYKVLRWAIEKLTLAGRNAEEEKKKEVVKKGLFEPGVRYFEEPSAKPKINEYLTENIRKALKLPFSEILLFSLSPRMPAAPFSSSKCMFSTTSSGGTSISYYPSGRVAVLCSEADIGYYTIAYDDQPINRMVAVFTPCGNGTIYHQNGVAHFNCSSTGYILSNPSGTIVKSCKWPSHRLPDPVVINLNRHLTFKTVAKSSSYLLFTAGRNSLRFPVSPVDGACCPRKDQLGKLQSRIQYTSLTAKELSEVKNTKRRKKLDDSLNVKKRTEIDETLREPLPGDEYFDESERTLIKLQRKCRLIVEDWLDHYRLAVGLKSVELRKVQSWQRPHTTASMKSSPGGVRVVIESSATALPEVDEKTSRATSAPADPSKATPRSPIKFRKEASTDYLPGRRAASSTPIRAMQRPKSEVRMLSPGFWMTLPEDDWCVVMFQSFKAGLDAGRSPLKSPEFFEEITLIVPQLHRSPPHHPPPIRTSKPPDSTRSDENAVWRRCPTVLRNRILDPNLPQLFQCRCKRNLVPRLTDLEYDKFIASHTPSDQLLIVYIINSDYPESSGSAEKLEKYYMTQQKGRTSPCTQSTMDDSRIFFYDVRTAADLTDYSQPLLVRRHNASPGFFLMYIRGSLFFCDHVLDGYGFDRRYLERQAAQVRKSAKEKGRSLPHDFRFSPLQGRPGARAAYGGQMAGPGIDYSGNPGLSSDYALMELSASIRDKPLESQIG</sequence>
<feature type="compositionally biased region" description="Basic and acidic residues" evidence="4">
    <location>
        <begin position="60"/>
        <end position="73"/>
    </location>
</feature>
<keyword evidence="2" id="KW-0597">Phosphoprotein</keyword>
<proteinExistence type="predicted"/>
<dbReference type="Gene3D" id="1.10.8.270">
    <property type="entry name" value="putative rabgap domain of human tbc1 domain family member 14 like domains"/>
    <property type="match status" value="1"/>
</dbReference>
<dbReference type="FunFam" id="1.10.10.750:FF:000009">
    <property type="entry name" value="TBC1 domain family member 22A"/>
    <property type="match status" value="1"/>
</dbReference>
<dbReference type="InterPro" id="IPR029281">
    <property type="entry name" value="FAM194_C"/>
</dbReference>
<accession>A0A7I8VDW7</accession>
<evidence type="ECO:0000256" key="1">
    <source>
        <dbReference type="ARBA" id="ARBA00022468"/>
    </source>
</evidence>
<evidence type="ECO:0000256" key="3">
    <source>
        <dbReference type="ARBA" id="ARBA00043879"/>
    </source>
</evidence>
<dbReference type="PANTHER" id="PTHR23093">
    <property type="entry name" value="SIMILAR TO CHROMOSOME 3 OPEN READING FRAME 20"/>
    <property type="match status" value="1"/>
</dbReference>
<feature type="domain" description="Rab-GAP TBC" evidence="5">
    <location>
        <begin position="180"/>
        <end position="407"/>
    </location>
</feature>
<dbReference type="SUPFAM" id="SSF47923">
    <property type="entry name" value="Ypt/Rab-GAP domain of gyp1p"/>
    <property type="match status" value="2"/>
</dbReference>
<feature type="region of interest" description="Disordered" evidence="4">
    <location>
        <begin position="667"/>
        <end position="746"/>
    </location>
</feature>
<reference evidence="6 7" key="1">
    <citation type="submission" date="2020-08" db="EMBL/GenBank/DDBJ databases">
        <authorList>
            <person name="Hejnol A."/>
        </authorList>
    </citation>
    <scope>NUCLEOTIDE SEQUENCE [LARGE SCALE GENOMIC DNA]</scope>
</reference>
<feature type="region of interest" description="Disordered" evidence="4">
    <location>
        <begin position="1144"/>
        <end position="1177"/>
    </location>
</feature>
<dbReference type="Pfam" id="PF14977">
    <property type="entry name" value="FAM194"/>
    <property type="match status" value="1"/>
</dbReference>
<keyword evidence="1" id="KW-0343">GTPase activation</keyword>
<protein>
    <submittedName>
        <fullName evidence="6">DgyrCDS3574</fullName>
    </submittedName>
</protein>
<feature type="region of interest" description="Disordered" evidence="4">
    <location>
        <begin position="17"/>
        <end position="73"/>
    </location>
</feature>
<keyword evidence="7" id="KW-1185">Reference proteome</keyword>
<dbReference type="Pfam" id="PF00566">
    <property type="entry name" value="RabGAP-TBC"/>
    <property type="match status" value="1"/>
</dbReference>
<feature type="compositionally biased region" description="Polar residues" evidence="4">
    <location>
        <begin position="136"/>
        <end position="145"/>
    </location>
</feature>
<feature type="compositionally biased region" description="Polar residues" evidence="4">
    <location>
        <begin position="671"/>
        <end position="683"/>
    </location>
</feature>
<dbReference type="Gene3D" id="1.10.472.80">
    <property type="entry name" value="Ypt/Rab-GAP domain of gyp1p, domain 3"/>
    <property type="match status" value="1"/>
</dbReference>
<evidence type="ECO:0000256" key="2">
    <source>
        <dbReference type="ARBA" id="ARBA00022553"/>
    </source>
</evidence>
<comment type="function">
    <text evidence="3">May act as a GTPase-activating protein for Rab family protein(s).</text>
</comment>
<feature type="region of interest" description="Disordered" evidence="4">
    <location>
        <begin position="1253"/>
        <end position="1278"/>
    </location>
</feature>
<dbReference type="SMART" id="SM00164">
    <property type="entry name" value="TBC"/>
    <property type="match status" value="1"/>
</dbReference>
<dbReference type="PANTHER" id="PTHR23093:SF16">
    <property type="entry name" value="FAM194 C-TERMINAL DOMAIN-CONTAINING PROTEIN"/>
    <property type="match status" value="1"/>
</dbReference>
<dbReference type="InterPro" id="IPR000195">
    <property type="entry name" value="Rab-GAP-TBC_dom"/>
</dbReference>
<dbReference type="EMBL" id="CAJFCJ010000005">
    <property type="protein sequence ID" value="CAD5114443.1"/>
    <property type="molecule type" value="Genomic_DNA"/>
</dbReference>
<dbReference type="Gene3D" id="1.10.10.750">
    <property type="entry name" value="Ypt/Rab-GAP domain of gyp1p, domain 1"/>
    <property type="match status" value="1"/>
</dbReference>
<evidence type="ECO:0000313" key="7">
    <source>
        <dbReference type="Proteomes" id="UP000549394"/>
    </source>
</evidence>